<name>W0V5N5_9BURK</name>
<dbReference type="HOGENOM" id="CLU_1150642_0_0_4"/>
<dbReference type="EMBL" id="HG322949">
    <property type="protein sequence ID" value="CDG84139.1"/>
    <property type="molecule type" value="Genomic_DNA"/>
</dbReference>
<reference evidence="1 2" key="1">
    <citation type="journal article" date="2015" name="Genome Announc.">
        <title>Genome Sequence of Mushroom Soft-Rot Pathogen Janthinobacterium agaricidamnosum.</title>
        <authorList>
            <person name="Graupner K."/>
            <person name="Lackner G."/>
            <person name="Hertweck C."/>
        </authorList>
    </citation>
    <scope>NUCLEOTIDE SEQUENCE [LARGE SCALE GENOMIC DNA]</scope>
    <source>
        <strain evidence="2">NBRC 102515 / DSM 9628</strain>
    </source>
</reference>
<dbReference type="AlphaFoldDB" id="W0V5N5"/>
<organism evidence="1 2">
    <name type="scientific">Janthinobacterium agaricidamnosum NBRC 102515 = DSM 9628</name>
    <dbReference type="NCBI Taxonomy" id="1349767"/>
    <lineage>
        <taxon>Bacteria</taxon>
        <taxon>Pseudomonadati</taxon>
        <taxon>Pseudomonadota</taxon>
        <taxon>Betaproteobacteria</taxon>
        <taxon>Burkholderiales</taxon>
        <taxon>Oxalobacteraceae</taxon>
        <taxon>Janthinobacterium</taxon>
    </lineage>
</organism>
<accession>W0V5N5</accession>
<dbReference type="RefSeq" id="WP_038494155.1">
    <property type="nucleotide sequence ID" value="NZ_BCTH01000067.1"/>
</dbReference>
<gene>
    <name evidence="1" type="ORF">GJA_3523</name>
</gene>
<dbReference type="Proteomes" id="UP000027604">
    <property type="component" value="Chromosome I"/>
</dbReference>
<sequence>MNPLEKPTSDHAAELRGAIAQTRLVFEGCGDAQDALEYLEQVLKAGQRGEIPAHACEPAASQAICNLAIKVDTTGLERATALANQFNEMLQGWAPALAKLNDSIATTMSAAAEKAAAAMASKAAQLVIQAEKAAAGAAARAALDPVAVLSREVFSLSDQLQQPADLVAQLLVLAELRGLGAEHAPTGPKRGVTEYHFYFDSVRVDHSESIRSTRDAKAAAICAANAVQAGIMAFDNANPQP</sequence>
<evidence type="ECO:0000313" key="2">
    <source>
        <dbReference type="Proteomes" id="UP000027604"/>
    </source>
</evidence>
<keyword evidence="2" id="KW-1185">Reference proteome</keyword>
<dbReference type="PATRIC" id="fig|1349767.4.peg.122"/>
<proteinExistence type="predicted"/>
<dbReference type="KEGG" id="jag:GJA_3523"/>
<evidence type="ECO:0000313" key="1">
    <source>
        <dbReference type="EMBL" id="CDG84139.1"/>
    </source>
</evidence>
<protein>
    <submittedName>
        <fullName evidence="1">Uncharacterized protein</fullName>
    </submittedName>
</protein>